<dbReference type="Proteomes" id="UP001652625">
    <property type="component" value="Chromosome 14"/>
</dbReference>
<feature type="domain" description="DUF4806" evidence="1">
    <location>
        <begin position="92"/>
        <end position="164"/>
    </location>
</feature>
<dbReference type="RefSeq" id="XP_065674220.1">
    <property type="nucleotide sequence ID" value="XM_065818148.1"/>
</dbReference>
<dbReference type="InterPro" id="IPR032071">
    <property type="entry name" value="DUF4806"/>
</dbReference>
<organism evidence="2 3">
    <name type="scientific">Hydra vulgaris</name>
    <name type="common">Hydra</name>
    <name type="synonym">Hydra attenuata</name>
    <dbReference type="NCBI Taxonomy" id="6087"/>
    <lineage>
        <taxon>Eukaryota</taxon>
        <taxon>Metazoa</taxon>
        <taxon>Cnidaria</taxon>
        <taxon>Hydrozoa</taxon>
        <taxon>Hydroidolina</taxon>
        <taxon>Anthoathecata</taxon>
        <taxon>Aplanulata</taxon>
        <taxon>Hydridae</taxon>
        <taxon>Hydra</taxon>
    </lineage>
</organism>
<protein>
    <submittedName>
        <fullName evidence="3">Uncharacterized protein LOC136091165</fullName>
    </submittedName>
</protein>
<dbReference type="GeneID" id="136091165"/>
<evidence type="ECO:0000313" key="3">
    <source>
        <dbReference type="RefSeq" id="XP_065674220.1"/>
    </source>
</evidence>
<evidence type="ECO:0000259" key="1">
    <source>
        <dbReference type="Pfam" id="PF16064"/>
    </source>
</evidence>
<name>A0ABM4DIA1_HYDVU</name>
<sequence>MPKNSQIMDSVIAPENVCLMSSVIPSILPIRKDSASIRDELFLNTNDNKAFQLMVIRKLEHIDTRLDDLFRLVATFKESKDDVYHLPQQFAELADLIKFDAGLTNLKEFKSFVKELSRLGGSSAKKGVANVLNRLMANKLQAKFNLTGSNTKQTKKIGFQTLNIYRGVTDAVTRSFKIQKHDARTYIADCLKFAPYRLDGGKRASNQNETEGYKDTDGSFICDEENDDILSRSF</sequence>
<keyword evidence="2" id="KW-1185">Reference proteome</keyword>
<proteinExistence type="predicted"/>
<gene>
    <name evidence="3" type="primary">LOC136091165</name>
</gene>
<evidence type="ECO:0000313" key="2">
    <source>
        <dbReference type="Proteomes" id="UP001652625"/>
    </source>
</evidence>
<dbReference type="Pfam" id="PF16064">
    <property type="entry name" value="DUF4806"/>
    <property type="match status" value="1"/>
</dbReference>
<reference evidence="3" key="1">
    <citation type="submission" date="2025-08" db="UniProtKB">
        <authorList>
            <consortium name="RefSeq"/>
        </authorList>
    </citation>
    <scope>IDENTIFICATION</scope>
</reference>
<accession>A0ABM4DIA1</accession>